<gene>
    <name evidence="3" type="primary">LOC116524128</name>
</gene>
<dbReference type="AlphaFoldDB" id="A0A6J3ELT0"/>
<accession>A0A6J3ELT0</accession>
<evidence type="ECO:0000313" key="3">
    <source>
        <dbReference type="RefSeq" id="XP_032095120.1"/>
    </source>
</evidence>
<keyword evidence="2" id="KW-1185">Reference proteome</keyword>
<evidence type="ECO:0000256" key="1">
    <source>
        <dbReference type="SAM" id="MobiDB-lite"/>
    </source>
</evidence>
<reference evidence="3" key="1">
    <citation type="submission" date="2025-08" db="UniProtKB">
        <authorList>
            <consortium name="RefSeq"/>
        </authorList>
    </citation>
    <scope>IDENTIFICATION</scope>
    <source>
        <tissue evidence="3">Blood</tissue>
    </source>
</reference>
<name>A0A6J3ELT0_SAPAP</name>
<feature type="compositionally biased region" description="Basic and acidic residues" evidence="1">
    <location>
        <begin position="206"/>
        <end position="232"/>
    </location>
</feature>
<protein>
    <submittedName>
        <fullName evidence="3">Uncharacterized protein LOC116524128 isoform X1</fullName>
    </submittedName>
</protein>
<dbReference type="GeneID" id="116524128"/>
<sequence length="387" mass="43472">MMSIMMMLIDSSPLLPDPQWEETLRMACTEANLTCVSELPGDWTQEYILWSMEQSLQQIFRHLESTRSRLMEQDLPELQDTISSSTSSVLVAQKTVLRCCDCKKSKHSTDQSISFRSPCSNSSLCHLPVFSEGTTWECQSHSLSISHKKQSSVFRNQGTTLSPFRLSEPQKSKLFQNLTELSPLQSQSSFINSTSEPLNICKQNRKNKDERTSKSHLTSDHEPNSVSKDRSQLPRWAPFRLSPSVRRELEGHMSEKVFTLQQKTVLLPVRITWVMLNYLTELQGGVAESNKLQTQLSMPIHQNAEQNINKNSPDLPSFHLHVNAKVGPGTNSTETKLSQSLISGKQLQPGDGPQILESKPLVASMGSLPPRSLGVNVIQEETALLKK</sequence>
<dbReference type="Proteomes" id="UP000504640">
    <property type="component" value="Unplaced"/>
</dbReference>
<organism evidence="2 3">
    <name type="scientific">Sapajus apella</name>
    <name type="common">Brown-capped capuchin</name>
    <name type="synonym">Cebus apella</name>
    <dbReference type="NCBI Taxonomy" id="9515"/>
    <lineage>
        <taxon>Eukaryota</taxon>
        <taxon>Metazoa</taxon>
        <taxon>Chordata</taxon>
        <taxon>Craniata</taxon>
        <taxon>Vertebrata</taxon>
        <taxon>Euteleostomi</taxon>
        <taxon>Mammalia</taxon>
        <taxon>Eutheria</taxon>
        <taxon>Euarchontoglires</taxon>
        <taxon>Primates</taxon>
        <taxon>Haplorrhini</taxon>
        <taxon>Platyrrhini</taxon>
        <taxon>Cebidae</taxon>
        <taxon>Cebinae</taxon>
        <taxon>Sapajus</taxon>
    </lineage>
</organism>
<dbReference type="RefSeq" id="XP_032095120.1">
    <property type="nucleotide sequence ID" value="XM_032239229.1"/>
</dbReference>
<feature type="region of interest" description="Disordered" evidence="1">
    <location>
        <begin position="202"/>
        <end position="233"/>
    </location>
</feature>
<evidence type="ECO:0000313" key="2">
    <source>
        <dbReference type="Proteomes" id="UP000504640"/>
    </source>
</evidence>
<proteinExistence type="predicted"/>